<evidence type="ECO:0000313" key="2">
    <source>
        <dbReference type="Proteomes" id="UP000291469"/>
    </source>
</evidence>
<sequence>MEVTTREIRELMERPASGSPVTTVYLNTDGARYPRPADYEARLDGLLREVQQQAEALDSGARESVGADAAAVRKWVRDVFDRGDTRGLGLFATGGEVFETVQVALGVRNVARLGPRPYVVPLEALVGRQHHIALALISRDRARVLRYRLGVLEEHRAIEAEVHGQHEQGGWAQARYQRGIEHDVLHHYKDVAEVLLALHEEEPVDALVVAGGEAETAEFDRSLHPYLQAVRRPTPHALPFQAAPDEIRELLAEVEQDLVSTRRRKLLERLAAGTGQAGATARGIRHVLEAVNAKRIDTLFVVEGAGEPGYRSASGALALHADEAAAYGEPVEAVTDVVDEIIEEAVRSGSHIELFRDDERLDGHPVAALLRF</sequence>
<proteinExistence type="predicted"/>
<dbReference type="OrthoDB" id="3804586at2"/>
<dbReference type="Proteomes" id="UP000291469">
    <property type="component" value="Chromosome"/>
</dbReference>
<dbReference type="EMBL" id="CP036402">
    <property type="protein sequence ID" value="QBI18167.1"/>
    <property type="molecule type" value="Genomic_DNA"/>
</dbReference>
<dbReference type="Gene3D" id="3.30.1330.30">
    <property type="match status" value="1"/>
</dbReference>
<dbReference type="InterPro" id="IPR029064">
    <property type="entry name" value="Ribosomal_eL30-like_sf"/>
</dbReference>
<dbReference type="AlphaFoldDB" id="A0A411YAG3"/>
<dbReference type="InterPro" id="IPR041202">
    <property type="entry name" value="BaeRF_family10"/>
</dbReference>
<name>A0A411YAG3_9ACTN</name>
<accession>A0A411YAG3</accession>
<evidence type="ECO:0000313" key="1">
    <source>
        <dbReference type="EMBL" id="QBI18167.1"/>
    </source>
</evidence>
<organism evidence="1 2">
    <name type="scientific">Egibacter rhizosphaerae</name>
    <dbReference type="NCBI Taxonomy" id="1670831"/>
    <lineage>
        <taxon>Bacteria</taxon>
        <taxon>Bacillati</taxon>
        <taxon>Actinomycetota</taxon>
        <taxon>Nitriliruptoria</taxon>
        <taxon>Egibacterales</taxon>
        <taxon>Egibacteraceae</taxon>
        <taxon>Egibacter</taxon>
    </lineage>
</organism>
<dbReference type="Pfam" id="PF18854">
    <property type="entry name" value="baeRF_family10"/>
    <property type="match status" value="1"/>
</dbReference>
<evidence type="ECO:0008006" key="3">
    <source>
        <dbReference type="Google" id="ProtNLM"/>
    </source>
</evidence>
<dbReference type="SUPFAM" id="SSF53137">
    <property type="entry name" value="Translational machinery components"/>
    <property type="match status" value="1"/>
</dbReference>
<dbReference type="InterPro" id="IPR042226">
    <property type="entry name" value="eFR1_2_sf"/>
</dbReference>
<dbReference type="KEGG" id="erz:ER308_00315"/>
<protein>
    <recommendedName>
        <fullName evidence="3">Peptide chain release factor 1</fullName>
    </recommendedName>
</protein>
<gene>
    <name evidence="1" type="ORF">ER308_00315</name>
</gene>
<keyword evidence="2" id="KW-1185">Reference proteome</keyword>
<reference evidence="1 2" key="1">
    <citation type="submission" date="2019-01" db="EMBL/GenBank/DDBJ databases">
        <title>Egibacter rhizosphaerae EGI 80759T.</title>
        <authorList>
            <person name="Chen D.-D."/>
            <person name="Tian Y."/>
            <person name="Jiao J.-Y."/>
            <person name="Zhang X.-T."/>
            <person name="Zhang Y.-G."/>
            <person name="Zhang Y."/>
            <person name="Xiao M."/>
            <person name="Shu W.-S."/>
            <person name="Li W.-J."/>
        </authorList>
    </citation>
    <scope>NUCLEOTIDE SEQUENCE [LARGE SCALE GENOMIC DNA]</scope>
    <source>
        <strain evidence="1 2">EGI 80759</strain>
    </source>
</reference>
<dbReference type="RefSeq" id="WP_131153165.1">
    <property type="nucleotide sequence ID" value="NZ_CP036402.1"/>
</dbReference>
<dbReference type="Gene3D" id="3.30.420.60">
    <property type="entry name" value="eRF1 domain 2"/>
    <property type="match status" value="1"/>
</dbReference>